<evidence type="ECO:0000256" key="3">
    <source>
        <dbReference type="ARBA" id="ARBA00023125"/>
    </source>
</evidence>
<protein>
    <recommendedName>
        <fullName evidence="10">Integrase</fullName>
    </recommendedName>
</protein>
<reference evidence="8 9" key="1">
    <citation type="journal article" date="2016" name="Nat. Commun.">
        <title>Thousands of microbial genomes shed light on interconnected biogeochemical processes in an aquifer system.</title>
        <authorList>
            <person name="Anantharaman K."/>
            <person name="Brown C.T."/>
            <person name="Hug L.A."/>
            <person name="Sharon I."/>
            <person name="Castelle C.J."/>
            <person name="Probst A.J."/>
            <person name="Thomas B.C."/>
            <person name="Singh A."/>
            <person name="Wilkins M.J."/>
            <person name="Karaoz U."/>
            <person name="Brodie E.L."/>
            <person name="Williams K.H."/>
            <person name="Hubbard S.S."/>
            <person name="Banfield J.F."/>
        </authorList>
    </citation>
    <scope>NUCLEOTIDE SEQUENCE [LARGE SCALE GENOMIC DNA]</scope>
</reference>
<dbReference type="GO" id="GO:0015074">
    <property type="term" value="P:DNA integration"/>
    <property type="evidence" value="ECO:0007669"/>
    <property type="project" value="UniProtKB-KW"/>
</dbReference>
<dbReference type="PROSITE" id="PS51900">
    <property type="entry name" value="CB"/>
    <property type="match status" value="1"/>
</dbReference>
<name>A0A1F6MV37_9BACT</name>
<dbReference type="GO" id="GO:0003677">
    <property type="term" value="F:DNA binding"/>
    <property type="evidence" value="ECO:0007669"/>
    <property type="project" value="UniProtKB-UniRule"/>
</dbReference>
<keyword evidence="2" id="KW-0229">DNA integration</keyword>
<dbReference type="InterPro" id="IPR050090">
    <property type="entry name" value="Tyrosine_recombinase_XerCD"/>
</dbReference>
<dbReference type="GO" id="GO:0006310">
    <property type="term" value="P:DNA recombination"/>
    <property type="evidence" value="ECO:0007669"/>
    <property type="project" value="UniProtKB-KW"/>
</dbReference>
<evidence type="ECO:0000256" key="1">
    <source>
        <dbReference type="ARBA" id="ARBA00008857"/>
    </source>
</evidence>
<comment type="caution">
    <text evidence="8">The sequence shown here is derived from an EMBL/GenBank/DDBJ whole genome shotgun (WGS) entry which is preliminary data.</text>
</comment>
<evidence type="ECO:0000259" key="7">
    <source>
        <dbReference type="PROSITE" id="PS51900"/>
    </source>
</evidence>
<dbReference type="PROSITE" id="PS51898">
    <property type="entry name" value="TYR_RECOMBINASE"/>
    <property type="match status" value="1"/>
</dbReference>
<evidence type="ECO:0008006" key="10">
    <source>
        <dbReference type="Google" id="ProtNLM"/>
    </source>
</evidence>
<dbReference type="NCBIfam" id="NF040815">
    <property type="entry name" value="recomb_XerA_Arch"/>
    <property type="match status" value="1"/>
</dbReference>
<evidence type="ECO:0000256" key="2">
    <source>
        <dbReference type="ARBA" id="ARBA00022908"/>
    </source>
</evidence>
<dbReference type="PANTHER" id="PTHR30349:SF64">
    <property type="entry name" value="PROPHAGE INTEGRASE INTD-RELATED"/>
    <property type="match status" value="1"/>
</dbReference>
<proteinExistence type="inferred from homology"/>
<accession>A0A1F6MV37</accession>
<feature type="domain" description="Core-binding (CB)" evidence="7">
    <location>
        <begin position="7"/>
        <end position="88"/>
    </location>
</feature>
<dbReference type="Gene3D" id="1.10.150.130">
    <property type="match status" value="1"/>
</dbReference>
<dbReference type="SUPFAM" id="SSF56349">
    <property type="entry name" value="DNA breaking-rejoining enzymes"/>
    <property type="match status" value="1"/>
</dbReference>
<dbReference type="Proteomes" id="UP000178347">
    <property type="component" value="Unassembled WGS sequence"/>
</dbReference>
<dbReference type="Gene3D" id="1.10.443.10">
    <property type="entry name" value="Intergrase catalytic core"/>
    <property type="match status" value="1"/>
</dbReference>
<evidence type="ECO:0000313" key="9">
    <source>
        <dbReference type="Proteomes" id="UP000178347"/>
    </source>
</evidence>
<dbReference type="InterPro" id="IPR011010">
    <property type="entry name" value="DNA_brk_join_enz"/>
</dbReference>
<comment type="similarity">
    <text evidence="1">Belongs to the 'phage' integrase family.</text>
</comment>
<feature type="domain" description="Tyr recombinase" evidence="6">
    <location>
        <begin position="104"/>
        <end position="276"/>
    </location>
</feature>
<dbReference type="Pfam" id="PF00589">
    <property type="entry name" value="Phage_integrase"/>
    <property type="match status" value="1"/>
</dbReference>
<organism evidence="8 9">
    <name type="scientific">Candidatus Magasanikbacteria bacterium RIFCSPLOWO2_12_FULL_43_12</name>
    <dbReference type="NCBI Taxonomy" id="1798692"/>
    <lineage>
        <taxon>Bacteria</taxon>
        <taxon>Candidatus Magasanikiibacteriota</taxon>
    </lineage>
</organism>
<dbReference type="InterPro" id="IPR004107">
    <property type="entry name" value="Integrase_SAM-like_N"/>
</dbReference>
<dbReference type="EMBL" id="MFQN01000009">
    <property type="protein sequence ID" value="OGH75481.1"/>
    <property type="molecule type" value="Genomic_DNA"/>
</dbReference>
<sequence length="280" mass="31913">MEQSQYYPSQDPIVKLQQEMKLRRLSQKTVKSYCHYITDCLRWSNQNARDITTNHIRGYLEQLADNGVSSSTLNTAYSALKFYFGNILRRKFFLSIPRAKKDKKLPNVLSKNEVHKMIELTVKPKHNCILCLLYGSGLRVGELVHLRAQDIDLERGVLIVRNGKGSKDRYVCLPEKLRPVLETQKRIKQPEDFLFTNGRGGGLTERTAQEVVKEAAERAEIKKNVSPHTLRHSFATHLLEAGTDIRYIQELLGHAKLQTTQIYTHVATSNLAGIASPLDV</sequence>
<evidence type="ECO:0000256" key="4">
    <source>
        <dbReference type="ARBA" id="ARBA00023172"/>
    </source>
</evidence>
<dbReference type="InterPro" id="IPR010998">
    <property type="entry name" value="Integrase_recombinase_N"/>
</dbReference>
<evidence type="ECO:0000256" key="5">
    <source>
        <dbReference type="PROSITE-ProRule" id="PRU01248"/>
    </source>
</evidence>
<dbReference type="InterPro" id="IPR002104">
    <property type="entry name" value="Integrase_catalytic"/>
</dbReference>
<dbReference type="Pfam" id="PF13495">
    <property type="entry name" value="Phage_int_SAM_4"/>
    <property type="match status" value="1"/>
</dbReference>
<keyword evidence="4" id="KW-0233">DNA recombination</keyword>
<keyword evidence="3 5" id="KW-0238">DNA-binding</keyword>
<evidence type="ECO:0000313" key="8">
    <source>
        <dbReference type="EMBL" id="OGH75481.1"/>
    </source>
</evidence>
<dbReference type="AlphaFoldDB" id="A0A1F6MV37"/>
<dbReference type="InterPro" id="IPR013762">
    <property type="entry name" value="Integrase-like_cat_sf"/>
</dbReference>
<gene>
    <name evidence="8" type="ORF">A3G00_01085</name>
</gene>
<evidence type="ECO:0000259" key="6">
    <source>
        <dbReference type="PROSITE" id="PS51898"/>
    </source>
</evidence>
<dbReference type="PANTHER" id="PTHR30349">
    <property type="entry name" value="PHAGE INTEGRASE-RELATED"/>
    <property type="match status" value="1"/>
</dbReference>
<dbReference type="InterPro" id="IPR044068">
    <property type="entry name" value="CB"/>
</dbReference>
<dbReference type="STRING" id="1798692.A3G00_01085"/>